<evidence type="ECO:0000313" key="2">
    <source>
        <dbReference type="Proteomes" id="UP000265520"/>
    </source>
</evidence>
<comment type="caution">
    <text evidence="1">The sequence shown here is derived from an EMBL/GenBank/DDBJ whole genome shotgun (WGS) entry which is preliminary data.</text>
</comment>
<dbReference type="AlphaFoldDB" id="A0A392SUG3"/>
<accession>A0A392SUG3</accession>
<protein>
    <submittedName>
        <fullName evidence="1">Uncharacterized protein</fullName>
    </submittedName>
</protein>
<evidence type="ECO:0000313" key="1">
    <source>
        <dbReference type="EMBL" id="MCI52473.1"/>
    </source>
</evidence>
<organism evidence="1 2">
    <name type="scientific">Trifolium medium</name>
    <dbReference type="NCBI Taxonomy" id="97028"/>
    <lineage>
        <taxon>Eukaryota</taxon>
        <taxon>Viridiplantae</taxon>
        <taxon>Streptophyta</taxon>
        <taxon>Embryophyta</taxon>
        <taxon>Tracheophyta</taxon>
        <taxon>Spermatophyta</taxon>
        <taxon>Magnoliopsida</taxon>
        <taxon>eudicotyledons</taxon>
        <taxon>Gunneridae</taxon>
        <taxon>Pentapetalae</taxon>
        <taxon>rosids</taxon>
        <taxon>fabids</taxon>
        <taxon>Fabales</taxon>
        <taxon>Fabaceae</taxon>
        <taxon>Papilionoideae</taxon>
        <taxon>50 kb inversion clade</taxon>
        <taxon>NPAAA clade</taxon>
        <taxon>Hologalegina</taxon>
        <taxon>IRL clade</taxon>
        <taxon>Trifolieae</taxon>
        <taxon>Trifolium</taxon>
    </lineage>
</organism>
<keyword evidence="2" id="KW-1185">Reference proteome</keyword>
<proteinExistence type="predicted"/>
<dbReference type="Proteomes" id="UP000265520">
    <property type="component" value="Unassembled WGS sequence"/>
</dbReference>
<dbReference type="EMBL" id="LXQA010447841">
    <property type="protein sequence ID" value="MCI52473.1"/>
    <property type="molecule type" value="Genomic_DNA"/>
</dbReference>
<sequence>MPARIQLRRKRTQMRVMKEGRPDMLVSTGKCYQVKRKG</sequence>
<reference evidence="1 2" key="1">
    <citation type="journal article" date="2018" name="Front. Plant Sci.">
        <title>Red Clover (Trifolium pratense) and Zigzag Clover (T. medium) - A Picture of Genomic Similarities and Differences.</title>
        <authorList>
            <person name="Dluhosova J."/>
            <person name="Istvanek J."/>
            <person name="Nedelnik J."/>
            <person name="Repkova J."/>
        </authorList>
    </citation>
    <scope>NUCLEOTIDE SEQUENCE [LARGE SCALE GENOMIC DNA]</scope>
    <source>
        <strain evidence="2">cv. 10/8</strain>
        <tissue evidence="1">Leaf</tissue>
    </source>
</reference>
<name>A0A392SUG3_9FABA</name>